<comment type="caution">
    <text evidence="6">Lacks conserved residue(s) required for the propagation of feature annotation.</text>
</comment>
<comment type="cofactor">
    <cofactor evidence="6">
        <name>FAD</name>
        <dbReference type="ChEBI" id="CHEBI:57692"/>
    </cofactor>
    <text evidence="6">Binds 1 FAD per subunit.</text>
</comment>
<dbReference type="Proteomes" id="UP000680279">
    <property type="component" value="Unassembled WGS sequence"/>
</dbReference>
<dbReference type="EMBL" id="BOQT01000002">
    <property type="protein sequence ID" value="GIN19837.1"/>
    <property type="molecule type" value="Genomic_DNA"/>
</dbReference>
<protein>
    <recommendedName>
        <fullName evidence="6">Ferredoxin--NADP reductase</fullName>
        <shortName evidence="6">FNR</shortName>
        <shortName evidence="6">Fd-NADP(+) reductase</shortName>
        <ecNumber evidence="6">1.18.1.2</ecNumber>
    </recommendedName>
</protein>
<feature type="binding site" evidence="6">
    <location>
        <position position="90"/>
    </location>
    <ligand>
        <name>FAD</name>
        <dbReference type="ChEBI" id="CHEBI:57692"/>
    </ligand>
</feature>
<dbReference type="PANTHER" id="PTHR48105">
    <property type="entry name" value="THIOREDOXIN REDUCTASE 1-RELATED-RELATED"/>
    <property type="match status" value="1"/>
</dbReference>
<evidence type="ECO:0000259" key="7">
    <source>
        <dbReference type="Pfam" id="PF07992"/>
    </source>
</evidence>
<dbReference type="InterPro" id="IPR022890">
    <property type="entry name" value="Fd--NADP_Rdtase_type_2"/>
</dbReference>
<feature type="binding site" evidence="6">
    <location>
        <position position="327"/>
    </location>
    <ligand>
        <name>FAD</name>
        <dbReference type="ChEBI" id="CHEBI:57692"/>
    </ligand>
</feature>
<comment type="caution">
    <text evidence="8">The sequence shown here is derived from an EMBL/GenBank/DDBJ whole genome shotgun (WGS) entry which is preliminary data.</text>
</comment>
<dbReference type="SUPFAM" id="SSF51905">
    <property type="entry name" value="FAD/NAD(P)-binding domain"/>
    <property type="match status" value="1"/>
</dbReference>
<dbReference type="PRINTS" id="PR00469">
    <property type="entry name" value="PNDRDTASEII"/>
</dbReference>
<comment type="catalytic activity">
    <reaction evidence="6">
        <text>2 reduced [2Fe-2S]-[ferredoxin] + NADP(+) + H(+) = 2 oxidized [2Fe-2S]-[ferredoxin] + NADPH</text>
        <dbReference type="Rhea" id="RHEA:20125"/>
        <dbReference type="Rhea" id="RHEA-COMP:10000"/>
        <dbReference type="Rhea" id="RHEA-COMP:10001"/>
        <dbReference type="ChEBI" id="CHEBI:15378"/>
        <dbReference type="ChEBI" id="CHEBI:33737"/>
        <dbReference type="ChEBI" id="CHEBI:33738"/>
        <dbReference type="ChEBI" id="CHEBI:57783"/>
        <dbReference type="ChEBI" id="CHEBI:58349"/>
        <dbReference type="EC" id="1.18.1.2"/>
    </reaction>
</comment>
<keyword evidence="2 6" id="KW-0285">Flavoprotein</keyword>
<comment type="similarity">
    <text evidence="6">Belongs to the ferredoxin--NADP reductase type 2 family.</text>
</comment>
<dbReference type="InterPro" id="IPR050097">
    <property type="entry name" value="Ferredoxin-NADP_redctase_2"/>
</dbReference>
<dbReference type="RefSeq" id="WP_144518218.1">
    <property type="nucleotide sequence ID" value="NZ_BOQT01000002.1"/>
</dbReference>
<keyword evidence="9" id="KW-1185">Reference proteome</keyword>
<name>A0ABQ4K241_9BACI</name>
<evidence type="ECO:0000256" key="1">
    <source>
        <dbReference type="ARBA" id="ARBA00011738"/>
    </source>
</evidence>
<dbReference type="InterPro" id="IPR036188">
    <property type="entry name" value="FAD/NAD-bd_sf"/>
</dbReference>
<reference evidence="8 9" key="1">
    <citation type="submission" date="2021-03" db="EMBL/GenBank/DDBJ databases">
        <title>Antimicrobial resistance genes in bacteria isolated from Japanese honey, and their potential for conferring macrolide and lincosamide resistance in the American foulbrood pathogen Paenibacillus larvae.</title>
        <authorList>
            <person name="Okamoto M."/>
            <person name="Kumagai M."/>
            <person name="Kanamori H."/>
            <person name="Takamatsu D."/>
        </authorList>
    </citation>
    <scope>NUCLEOTIDE SEQUENCE [LARGE SCALE GENOMIC DNA]</scope>
    <source>
        <strain evidence="8 9">J1TS3</strain>
    </source>
</reference>
<sequence>MKEDQQVFDMTIIGAGPAGMFTAFYAGMRNSSVKIIESLPQLGGQLAALYPEKYIYDVAGFPKIKAQDLVNNLKEQLKLFSQTICLGQSVQNVEKLEDGTFRLTTDKEIHYSKSIIITAGIGAFQPRKLELENAEQYEGKNLHYFVDDMKKFEGQRVAILGGGDSAVDWALMLEPIAEKVTLVHRRDKFRAHESSVNQLKSSSVEIKTPFAASDIICDEESINKLVIQEVRGDAVEEIELDALICNYGFVSSLGPIKDWGIEIEKNSIVVNSKMETNIPGIYAAGDITTYEGKVKLIATGFGEAPTAVSNAKAYIDPKARLQPMHSTSLFDK</sequence>
<feature type="binding site" evidence="6">
    <location>
        <position position="124"/>
    </location>
    <ligand>
        <name>FAD</name>
        <dbReference type="ChEBI" id="CHEBI:57692"/>
    </ligand>
</feature>
<proteinExistence type="inferred from homology"/>
<keyword evidence="5 6" id="KW-0560">Oxidoreductase</keyword>
<comment type="subunit">
    <text evidence="1 6">Homodimer.</text>
</comment>
<accession>A0ABQ4K241</accession>
<gene>
    <name evidence="8" type="primary">yumC_1</name>
    <name evidence="8" type="ORF">J1TS3_09710</name>
</gene>
<dbReference type="Pfam" id="PF07992">
    <property type="entry name" value="Pyr_redox_2"/>
    <property type="match status" value="1"/>
</dbReference>
<evidence type="ECO:0000313" key="9">
    <source>
        <dbReference type="Proteomes" id="UP000680279"/>
    </source>
</evidence>
<evidence type="ECO:0000256" key="6">
    <source>
        <dbReference type="HAMAP-Rule" id="MF_01685"/>
    </source>
</evidence>
<dbReference type="EC" id="1.18.1.2" evidence="6"/>
<feature type="binding site" evidence="6">
    <location>
        <position position="286"/>
    </location>
    <ligand>
        <name>FAD</name>
        <dbReference type="ChEBI" id="CHEBI:57692"/>
    </ligand>
</feature>
<dbReference type="HAMAP" id="MF_01685">
    <property type="entry name" value="FENR2"/>
    <property type="match status" value="1"/>
</dbReference>
<organism evidence="8 9">
    <name type="scientific">Siminovitchia fordii</name>
    <dbReference type="NCBI Taxonomy" id="254759"/>
    <lineage>
        <taxon>Bacteria</taxon>
        <taxon>Bacillati</taxon>
        <taxon>Bacillota</taxon>
        <taxon>Bacilli</taxon>
        <taxon>Bacillales</taxon>
        <taxon>Bacillaceae</taxon>
        <taxon>Siminovitchia</taxon>
    </lineage>
</organism>
<evidence type="ECO:0000256" key="5">
    <source>
        <dbReference type="ARBA" id="ARBA00023002"/>
    </source>
</evidence>
<feature type="domain" description="FAD/NAD(P)-binding" evidence="7">
    <location>
        <begin position="9"/>
        <end position="307"/>
    </location>
</feature>
<feature type="binding site" evidence="6">
    <location>
        <position position="37"/>
    </location>
    <ligand>
        <name>FAD</name>
        <dbReference type="ChEBI" id="CHEBI:57692"/>
    </ligand>
</feature>
<dbReference type="PRINTS" id="PR00368">
    <property type="entry name" value="FADPNR"/>
</dbReference>
<dbReference type="Gene3D" id="3.50.50.60">
    <property type="entry name" value="FAD/NAD(P)-binding domain"/>
    <property type="match status" value="2"/>
</dbReference>
<keyword evidence="4 6" id="KW-0521">NADP</keyword>
<evidence type="ECO:0000256" key="2">
    <source>
        <dbReference type="ARBA" id="ARBA00022630"/>
    </source>
</evidence>
<evidence type="ECO:0000313" key="8">
    <source>
        <dbReference type="EMBL" id="GIN19837.1"/>
    </source>
</evidence>
<keyword evidence="3 6" id="KW-0274">FAD</keyword>
<evidence type="ECO:0000256" key="3">
    <source>
        <dbReference type="ARBA" id="ARBA00022827"/>
    </source>
</evidence>
<dbReference type="InterPro" id="IPR023753">
    <property type="entry name" value="FAD/NAD-binding_dom"/>
</dbReference>
<feature type="binding site" evidence="6">
    <location>
        <position position="50"/>
    </location>
    <ligand>
        <name>FAD</name>
        <dbReference type="ChEBI" id="CHEBI:57692"/>
    </ligand>
</feature>
<feature type="binding site" evidence="6">
    <location>
        <position position="45"/>
    </location>
    <ligand>
        <name>FAD</name>
        <dbReference type="ChEBI" id="CHEBI:57692"/>
    </ligand>
</feature>
<evidence type="ECO:0000256" key="4">
    <source>
        <dbReference type="ARBA" id="ARBA00022857"/>
    </source>
</evidence>